<gene>
    <name evidence="15" type="primary">Dyak\GE25982</name>
    <name evidence="15" type="synonym">Dyak\CG8417</name>
    <name evidence="15" type="synonym">dyak_GLEANR_9565</name>
    <name evidence="15" type="synonym">GE25982</name>
    <name evidence="15" type="ORF">Dyak_GE25982</name>
</gene>
<feature type="domain" description="Phosphomannose isomerase type I catalytic" evidence="13">
    <location>
        <begin position="27"/>
        <end position="151"/>
    </location>
</feature>
<sequence length="420" mass="47549">MCRTCHWLTSGAVRRFLEGEQCAKMELTGWVKNYGWGRKGISSAVAQLAMANDPDFRLNEEETYAEMWMGTHVCGVSVVKETGETLDRVLKKDLSYLFKVLSINKALSIQVHPNKCEAERLHKERPDIYKDPNHKPELAIALTPFLALVGFMSAEDIRDYIDEFQPLSKLIGKEAVDQLHDSTDAESVKWCYEKLMKTEESVIAKCISEIAKDYQKELKSNDLLEVFTKVNKDFPGDVGVLSLFFLNLIRLQPGQAIYLGANEIHAYLDGDCVECMACSDNVIRAGLTPKYKDVDQLLESVIFESSYKDRKEFIPYRIDGQVQVYIPPVTDFAVINVNIEHSLESYKLEIQAFGSIMIVLKGSRILKLKTQQGDKEILVTRGSIVYIPVEAAPEIEFAKSDDCDEDFSGYIATSNYFRVP</sequence>
<keyword evidence="6 11" id="KW-0862">Zinc</keyword>
<comment type="catalytic activity">
    <reaction evidence="1">
        <text>D-mannose 6-phosphate = D-fructose 6-phosphate</text>
        <dbReference type="Rhea" id="RHEA:12356"/>
        <dbReference type="ChEBI" id="CHEBI:58735"/>
        <dbReference type="ChEBI" id="CHEBI:61527"/>
        <dbReference type="EC" id="5.3.1.8"/>
    </reaction>
</comment>
<dbReference type="InterPro" id="IPR046457">
    <property type="entry name" value="PMI_typeI_cat"/>
</dbReference>
<dbReference type="Pfam" id="PF20511">
    <property type="entry name" value="PMI_typeI_cat"/>
    <property type="match status" value="1"/>
</dbReference>
<dbReference type="PROSITE" id="PS00965">
    <property type="entry name" value="PMI_I_1"/>
    <property type="match status" value="1"/>
</dbReference>
<evidence type="ECO:0000256" key="4">
    <source>
        <dbReference type="ARBA" id="ARBA00011956"/>
    </source>
</evidence>
<evidence type="ECO:0000256" key="10">
    <source>
        <dbReference type="PIRSR" id="PIRSR001480-1"/>
    </source>
</evidence>
<reference evidence="15 16" key="1">
    <citation type="journal article" date="2007" name="Nature">
        <title>Evolution of genes and genomes on the Drosophila phylogeny.</title>
        <authorList>
            <consortium name="Drosophila 12 Genomes Consortium"/>
            <person name="Clark A.G."/>
            <person name="Eisen M.B."/>
            <person name="Smith D.R."/>
            <person name="Bergman C.M."/>
            <person name="Oliver B."/>
            <person name="Markow T.A."/>
            <person name="Kaufman T.C."/>
            <person name="Kellis M."/>
            <person name="Gelbart W."/>
            <person name="Iyer V.N."/>
            <person name="Pollard D.A."/>
            <person name="Sackton T.B."/>
            <person name="Larracuente A.M."/>
            <person name="Singh N.D."/>
            <person name="Abad J.P."/>
            <person name="Abt D.N."/>
            <person name="Adryan B."/>
            <person name="Aguade M."/>
            <person name="Akashi H."/>
            <person name="Anderson W.W."/>
            <person name="Aquadro C.F."/>
            <person name="Ardell D.H."/>
            <person name="Arguello R."/>
            <person name="Artieri C.G."/>
            <person name="Barbash D.A."/>
            <person name="Barker D."/>
            <person name="Barsanti P."/>
            <person name="Batterham P."/>
            <person name="Batzoglou S."/>
            <person name="Begun D."/>
            <person name="Bhutkar A."/>
            <person name="Blanco E."/>
            <person name="Bosak S.A."/>
            <person name="Bradley R.K."/>
            <person name="Brand A.D."/>
            <person name="Brent M.R."/>
            <person name="Brooks A.N."/>
            <person name="Brown R.H."/>
            <person name="Butlin R.K."/>
            <person name="Caggese C."/>
            <person name="Calvi B.R."/>
            <person name="Bernardo de Carvalho A."/>
            <person name="Caspi A."/>
            <person name="Castrezana S."/>
            <person name="Celniker S.E."/>
            <person name="Chang J.L."/>
            <person name="Chapple C."/>
            <person name="Chatterji S."/>
            <person name="Chinwalla A."/>
            <person name="Civetta A."/>
            <person name="Clifton S.W."/>
            <person name="Comeron J.M."/>
            <person name="Costello J.C."/>
            <person name="Coyne J.A."/>
            <person name="Daub J."/>
            <person name="David R.G."/>
            <person name="Delcher A.L."/>
            <person name="Delehaunty K."/>
            <person name="Do C.B."/>
            <person name="Ebling H."/>
            <person name="Edwards K."/>
            <person name="Eickbush T."/>
            <person name="Evans J.D."/>
            <person name="Filipski A."/>
            <person name="Findeiss S."/>
            <person name="Freyhult E."/>
            <person name="Fulton L."/>
            <person name="Fulton R."/>
            <person name="Garcia A.C."/>
            <person name="Gardiner A."/>
            <person name="Garfield D.A."/>
            <person name="Garvin B.E."/>
            <person name="Gibson G."/>
            <person name="Gilbert D."/>
            <person name="Gnerre S."/>
            <person name="Godfrey J."/>
            <person name="Good R."/>
            <person name="Gotea V."/>
            <person name="Gravely B."/>
            <person name="Greenberg A.J."/>
            <person name="Griffiths-Jones S."/>
            <person name="Gross S."/>
            <person name="Guigo R."/>
            <person name="Gustafson E.A."/>
            <person name="Haerty W."/>
            <person name="Hahn M.W."/>
            <person name="Halligan D.L."/>
            <person name="Halpern A.L."/>
            <person name="Halter G.M."/>
            <person name="Han M.V."/>
            <person name="Heger A."/>
            <person name="Hillier L."/>
            <person name="Hinrichs A.S."/>
            <person name="Holmes I."/>
            <person name="Hoskins R.A."/>
            <person name="Hubisz M.J."/>
            <person name="Hultmark D."/>
            <person name="Huntley M.A."/>
            <person name="Jaffe D.B."/>
            <person name="Jagadeeshan S."/>
            <person name="Jeck W.R."/>
            <person name="Johnson J."/>
            <person name="Jones C.D."/>
            <person name="Jordan W.C."/>
            <person name="Karpen G.H."/>
            <person name="Kataoka E."/>
            <person name="Keightley P.D."/>
            <person name="Kheradpour P."/>
            <person name="Kirkness E.F."/>
            <person name="Koerich L.B."/>
            <person name="Kristiansen K."/>
            <person name="Kudrna D."/>
            <person name="Kulathinal R.J."/>
            <person name="Kumar S."/>
            <person name="Kwok R."/>
            <person name="Lander E."/>
            <person name="Langley C.H."/>
            <person name="Lapoint R."/>
            <person name="Lazzaro B.P."/>
            <person name="Lee S.J."/>
            <person name="Levesque L."/>
            <person name="Li R."/>
            <person name="Lin C.F."/>
            <person name="Lin M.F."/>
            <person name="Lindblad-Toh K."/>
            <person name="Llopart A."/>
            <person name="Long M."/>
            <person name="Low L."/>
            <person name="Lozovsky E."/>
            <person name="Lu J."/>
            <person name="Luo M."/>
            <person name="Machado C.A."/>
            <person name="Makalowski W."/>
            <person name="Marzo M."/>
            <person name="Matsuda M."/>
            <person name="Matzkin L."/>
            <person name="McAllister B."/>
            <person name="McBride C.S."/>
            <person name="McKernan B."/>
            <person name="McKernan K."/>
            <person name="Mendez-Lago M."/>
            <person name="Minx P."/>
            <person name="Mollenhauer M.U."/>
            <person name="Montooth K."/>
            <person name="Mount S.M."/>
            <person name="Mu X."/>
            <person name="Myers E."/>
            <person name="Negre B."/>
            <person name="Newfeld S."/>
            <person name="Nielsen R."/>
            <person name="Noor M.A."/>
            <person name="O'Grady P."/>
            <person name="Pachter L."/>
            <person name="Papaceit M."/>
            <person name="Parisi M.J."/>
            <person name="Parisi M."/>
            <person name="Parts L."/>
            <person name="Pedersen J.S."/>
            <person name="Pesole G."/>
            <person name="Phillippy A.M."/>
            <person name="Ponting C.P."/>
            <person name="Pop M."/>
            <person name="Porcelli D."/>
            <person name="Powell J.R."/>
            <person name="Prohaska S."/>
            <person name="Pruitt K."/>
            <person name="Puig M."/>
            <person name="Quesneville H."/>
            <person name="Ram K.R."/>
            <person name="Rand D."/>
            <person name="Rasmussen M.D."/>
            <person name="Reed L.K."/>
            <person name="Reenan R."/>
            <person name="Reily A."/>
            <person name="Remington K.A."/>
            <person name="Rieger T.T."/>
            <person name="Ritchie M.G."/>
            <person name="Robin C."/>
            <person name="Rogers Y.H."/>
            <person name="Rohde C."/>
            <person name="Rozas J."/>
            <person name="Rubenfield M.J."/>
            <person name="Ruiz A."/>
            <person name="Russo S."/>
            <person name="Salzberg S.L."/>
            <person name="Sanchez-Gracia A."/>
            <person name="Saranga D.J."/>
            <person name="Sato H."/>
            <person name="Schaeffer S.W."/>
            <person name="Schatz M.C."/>
            <person name="Schlenke T."/>
            <person name="Schwartz R."/>
            <person name="Segarra C."/>
            <person name="Singh R.S."/>
            <person name="Sirot L."/>
            <person name="Sirota M."/>
            <person name="Sisneros N.B."/>
            <person name="Smith C.D."/>
            <person name="Smith T.F."/>
            <person name="Spieth J."/>
            <person name="Stage D.E."/>
            <person name="Stark A."/>
            <person name="Stephan W."/>
            <person name="Strausberg R.L."/>
            <person name="Strempel S."/>
            <person name="Sturgill D."/>
            <person name="Sutton G."/>
            <person name="Sutton G.G."/>
            <person name="Tao W."/>
            <person name="Teichmann S."/>
            <person name="Tobari Y.N."/>
            <person name="Tomimura Y."/>
            <person name="Tsolas J.M."/>
            <person name="Valente V.L."/>
            <person name="Venter E."/>
            <person name="Venter J.C."/>
            <person name="Vicario S."/>
            <person name="Vieira F.G."/>
            <person name="Vilella A.J."/>
            <person name="Villasante A."/>
            <person name="Walenz B."/>
            <person name="Wang J."/>
            <person name="Wasserman M."/>
            <person name="Watts T."/>
            <person name="Wilson D."/>
            <person name="Wilson R.K."/>
            <person name="Wing R.A."/>
            <person name="Wolfner M.F."/>
            <person name="Wong A."/>
            <person name="Wong G.K."/>
            <person name="Wu C.I."/>
            <person name="Wu G."/>
            <person name="Yamamoto D."/>
            <person name="Yang H.P."/>
            <person name="Yang S.P."/>
            <person name="Yorke J.A."/>
            <person name="Yoshida K."/>
            <person name="Zdobnov E."/>
            <person name="Zhang P."/>
            <person name="Zhang Y."/>
            <person name="Zimin A.V."/>
            <person name="Baldwin J."/>
            <person name="Abdouelleil A."/>
            <person name="Abdulkadir J."/>
            <person name="Abebe A."/>
            <person name="Abera B."/>
            <person name="Abreu J."/>
            <person name="Acer S.C."/>
            <person name="Aftuck L."/>
            <person name="Alexander A."/>
            <person name="An P."/>
            <person name="Anderson E."/>
            <person name="Anderson S."/>
            <person name="Arachi H."/>
            <person name="Azer M."/>
            <person name="Bachantsang P."/>
            <person name="Barry A."/>
            <person name="Bayul T."/>
            <person name="Berlin A."/>
            <person name="Bessette D."/>
            <person name="Bloom T."/>
            <person name="Blye J."/>
            <person name="Boguslavskiy L."/>
            <person name="Bonnet C."/>
            <person name="Boukhgalter B."/>
            <person name="Bourzgui I."/>
            <person name="Brown A."/>
            <person name="Cahill P."/>
            <person name="Channer S."/>
            <person name="Cheshatsang Y."/>
            <person name="Chuda L."/>
            <person name="Citroen M."/>
            <person name="Collymore A."/>
            <person name="Cooke P."/>
            <person name="Costello M."/>
            <person name="D'Aco K."/>
            <person name="Daza R."/>
            <person name="De Haan G."/>
            <person name="DeGray S."/>
            <person name="DeMaso C."/>
            <person name="Dhargay N."/>
            <person name="Dooley K."/>
            <person name="Dooley E."/>
            <person name="Doricent M."/>
            <person name="Dorje P."/>
            <person name="Dorjee K."/>
            <person name="Dupes A."/>
            <person name="Elong R."/>
            <person name="Falk J."/>
            <person name="Farina A."/>
            <person name="Faro S."/>
            <person name="Ferguson D."/>
            <person name="Fisher S."/>
            <person name="Foley C.D."/>
            <person name="Franke A."/>
            <person name="Friedrich D."/>
            <person name="Gadbois L."/>
            <person name="Gearin G."/>
            <person name="Gearin C.R."/>
            <person name="Giannoukos G."/>
            <person name="Goode T."/>
            <person name="Graham J."/>
            <person name="Grandbois E."/>
            <person name="Grewal S."/>
            <person name="Gyaltsen K."/>
            <person name="Hafez N."/>
            <person name="Hagos B."/>
            <person name="Hall J."/>
            <person name="Henson C."/>
            <person name="Hollinger A."/>
            <person name="Honan T."/>
            <person name="Huard M.D."/>
            <person name="Hughes L."/>
            <person name="Hurhula B."/>
            <person name="Husby M.E."/>
            <person name="Kamat A."/>
            <person name="Kanga B."/>
            <person name="Kashin S."/>
            <person name="Khazanovich D."/>
            <person name="Kisner P."/>
            <person name="Lance K."/>
            <person name="Lara M."/>
            <person name="Lee W."/>
            <person name="Lennon N."/>
            <person name="Letendre F."/>
            <person name="LeVine R."/>
            <person name="Lipovsky A."/>
            <person name="Liu X."/>
            <person name="Liu J."/>
            <person name="Liu S."/>
            <person name="Lokyitsang T."/>
            <person name="Lokyitsang Y."/>
            <person name="Lubonja R."/>
            <person name="Lui A."/>
            <person name="MacDonald P."/>
            <person name="Magnisalis V."/>
            <person name="Maru K."/>
            <person name="Matthews C."/>
            <person name="McCusker W."/>
            <person name="McDonough S."/>
            <person name="Mehta T."/>
            <person name="Meldrim J."/>
            <person name="Meneus L."/>
            <person name="Mihai O."/>
            <person name="Mihalev A."/>
            <person name="Mihova T."/>
            <person name="Mittelman R."/>
            <person name="Mlenga V."/>
            <person name="Montmayeur A."/>
            <person name="Mulrain L."/>
            <person name="Navidi A."/>
            <person name="Naylor J."/>
            <person name="Negash T."/>
            <person name="Nguyen T."/>
            <person name="Nguyen N."/>
            <person name="Nicol R."/>
            <person name="Norbu C."/>
            <person name="Norbu N."/>
            <person name="Novod N."/>
            <person name="O'Neill B."/>
            <person name="Osman S."/>
            <person name="Markiewicz E."/>
            <person name="Oyono O.L."/>
            <person name="Patti C."/>
            <person name="Phunkhang P."/>
            <person name="Pierre F."/>
            <person name="Priest M."/>
            <person name="Raghuraman S."/>
            <person name="Rege F."/>
            <person name="Reyes R."/>
            <person name="Rise C."/>
            <person name="Rogov P."/>
            <person name="Ross K."/>
            <person name="Ryan E."/>
            <person name="Settipalli S."/>
            <person name="Shea T."/>
            <person name="Sherpa N."/>
            <person name="Shi L."/>
            <person name="Shih D."/>
            <person name="Sparrow T."/>
            <person name="Spaulding J."/>
            <person name="Stalker J."/>
            <person name="Stange-Thomann N."/>
            <person name="Stavropoulos S."/>
            <person name="Stone C."/>
            <person name="Strader C."/>
            <person name="Tesfaye S."/>
            <person name="Thomson T."/>
            <person name="Thoulutsang Y."/>
            <person name="Thoulutsang D."/>
            <person name="Topham K."/>
            <person name="Topping I."/>
            <person name="Tsamla T."/>
            <person name="Vassiliev H."/>
            <person name="Vo A."/>
            <person name="Wangchuk T."/>
            <person name="Wangdi T."/>
            <person name="Weiand M."/>
            <person name="Wilkinson J."/>
            <person name="Wilson A."/>
            <person name="Yadav S."/>
            <person name="Young G."/>
            <person name="Yu Q."/>
            <person name="Zembek L."/>
            <person name="Zhong D."/>
            <person name="Zimmer A."/>
            <person name="Zwirko Z."/>
            <person name="Jaffe D.B."/>
            <person name="Alvarez P."/>
            <person name="Brockman W."/>
            <person name="Butler J."/>
            <person name="Chin C."/>
            <person name="Gnerre S."/>
            <person name="Grabherr M."/>
            <person name="Kleber M."/>
            <person name="Mauceli E."/>
            <person name="MacCallum I."/>
        </authorList>
    </citation>
    <scope>NUCLEOTIDE SEQUENCE [LARGE SCALE GENOMIC DNA]</scope>
    <source>
        <strain evidence="16">Tai18E2 / Tucson 14021-0261.01</strain>
    </source>
</reference>
<dbReference type="PANTHER" id="PTHR10309">
    <property type="entry name" value="MANNOSE-6-PHOSPHATE ISOMERASE"/>
    <property type="match status" value="1"/>
</dbReference>
<feature type="binding site" evidence="11">
    <location>
        <position position="137"/>
    </location>
    <ligand>
        <name>Zn(2+)</name>
        <dbReference type="ChEBI" id="CHEBI:29105"/>
    </ligand>
</feature>
<dbReference type="InterPro" id="IPR014710">
    <property type="entry name" value="RmlC-like_jellyroll"/>
</dbReference>
<dbReference type="InterPro" id="IPR011051">
    <property type="entry name" value="RmlC_Cupin_sf"/>
</dbReference>
<proteinExistence type="inferred from homology"/>
<dbReference type="NCBIfam" id="TIGR00218">
    <property type="entry name" value="manA"/>
    <property type="match status" value="1"/>
</dbReference>
<dbReference type="EC" id="5.3.1.8" evidence="4"/>
<evidence type="ECO:0000256" key="12">
    <source>
        <dbReference type="RuleBase" id="RU004248"/>
    </source>
</evidence>
<evidence type="ECO:0000259" key="14">
    <source>
        <dbReference type="Pfam" id="PF20512"/>
    </source>
</evidence>
<dbReference type="InterPro" id="IPR001250">
    <property type="entry name" value="Man6P_Isoase-1"/>
</dbReference>
<evidence type="ECO:0000256" key="5">
    <source>
        <dbReference type="ARBA" id="ARBA00022723"/>
    </source>
</evidence>
<protein>
    <recommendedName>
        <fullName evidence="4">mannose-6-phosphate isomerase</fullName>
        <ecNumber evidence="4">5.3.1.8</ecNumber>
    </recommendedName>
    <alternativeName>
        <fullName evidence="8">Phosphohexomutase</fullName>
    </alternativeName>
    <alternativeName>
        <fullName evidence="9">Phosphomannose isomerase</fullName>
    </alternativeName>
</protein>
<evidence type="ECO:0000256" key="1">
    <source>
        <dbReference type="ARBA" id="ARBA00000757"/>
    </source>
</evidence>
<dbReference type="GO" id="GO:0009298">
    <property type="term" value="P:GDP-mannose biosynthetic process"/>
    <property type="evidence" value="ECO:0007669"/>
    <property type="project" value="UniProtKB-UniPathway"/>
</dbReference>
<dbReference type="CDD" id="cd07011">
    <property type="entry name" value="cupin_PMI_type_I_N"/>
    <property type="match status" value="1"/>
</dbReference>
<feature type="active site" evidence="10">
    <location>
        <position position="284"/>
    </location>
</feature>
<dbReference type="UniPathway" id="UPA00126">
    <property type="reaction ID" value="UER00423"/>
</dbReference>
<evidence type="ECO:0000313" key="15">
    <source>
        <dbReference type="EMBL" id="KRK03315.1"/>
    </source>
</evidence>
<dbReference type="EMBL" id="CM000160">
    <property type="protein sequence ID" value="KRK03315.1"/>
    <property type="molecule type" value="Genomic_DNA"/>
</dbReference>
<keyword evidence="5 11" id="KW-0479">Metal-binding</keyword>
<dbReference type="Proteomes" id="UP000002282">
    <property type="component" value="Chromosome 3R"/>
</dbReference>
<keyword evidence="16" id="KW-1185">Reference proteome</keyword>
<dbReference type="InterPro" id="IPR016305">
    <property type="entry name" value="Mannose-6-P_Isomerase"/>
</dbReference>
<dbReference type="PIRSF" id="PIRSF001480">
    <property type="entry name" value="Mannose-6-phosphate_isomerase"/>
    <property type="match status" value="1"/>
</dbReference>
<organism evidence="15 16">
    <name type="scientific">Drosophila yakuba</name>
    <name type="common">Fruit fly</name>
    <dbReference type="NCBI Taxonomy" id="7245"/>
    <lineage>
        <taxon>Eukaryota</taxon>
        <taxon>Metazoa</taxon>
        <taxon>Ecdysozoa</taxon>
        <taxon>Arthropoda</taxon>
        <taxon>Hexapoda</taxon>
        <taxon>Insecta</taxon>
        <taxon>Pterygota</taxon>
        <taxon>Neoptera</taxon>
        <taxon>Endopterygota</taxon>
        <taxon>Diptera</taxon>
        <taxon>Brachycera</taxon>
        <taxon>Muscomorpha</taxon>
        <taxon>Ephydroidea</taxon>
        <taxon>Drosophilidae</taxon>
        <taxon>Drosophila</taxon>
        <taxon>Sophophora</taxon>
    </lineage>
</organism>
<feature type="domain" description="Phosphomannose isomerase type I helical insertion" evidence="14">
    <location>
        <begin position="181"/>
        <end position="246"/>
    </location>
</feature>
<dbReference type="InterPro" id="IPR018050">
    <property type="entry name" value="Pmannose_isomerase-type1_CS"/>
</dbReference>
<dbReference type="Pfam" id="PF20512">
    <property type="entry name" value="PMI_typeI_hel"/>
    <property type="match status" value="1"/>
</dbReference>
<evidence type="ECO:0000256" key="9">
    <source>
        <dbReference type="ARBA" id="ARBA00030762"/>
    </source>
</evidence>
<evidence type="ECO:0000256" key="3">
    <source>
        <dbReference type="ARBA" id="ARBA00010772"/>
    </source>
</evidence>
<evidence type="ECO:0000256" key="7">
    <source>
        <dbReference type="ARBA" id="ARBA00023235"/>
    </source>
</evidence>
<dbReference type="InterPro" id="IPR046458">
    <property type="entry name" value="PMI_typeI_hel"/>
</dbReference>
<dbReference type="OrthoDB" id="6605218at2759"/>
<dbReference type="Gene3D" id="2.60.120.10">
    <property type="entry name" value="Jelly Rolls"/>
    <property type="match status" value="2"/>
</dbReference>
<evidence type="ECO:0000313" key="16">
    <source>
        <dbReference type="Proteomes" id="UP000002282"/>
    </source>
</evidence>
<dbReference type="Gene3D" id="1.10.441.10">
    <property type="entry name" value="Phosphomannose Isomerase, domain 2"/>
    <property type="match status" value="1"/>
</dbReference>
<evidence type="ECO:0000256" key="11">
    <source>
        <dbReference type="PIRSR" id="PIRSR001480-2"/>
    </source>
</evidence>
<dbReference type="SMR" id="A0A0R1E545"/>
<comment type="cofactor">
    <cofactor evidence="11">
        <name>Zn(2+)</name>
        <dbReference type="ChEBI" id="CHEBI:29105"/>
    </cofactor>
    <text evidence="11">Binds 1 zinc ion per subunit.</text>
</comment>
<evidence type="ECO:0000256" key="6">
    <source>
        <dbReference type="ARBA" id="ARBA00022833"/>
    </source>
</evidence>
<dbReference type="SUPFAM" id="SSF51182">
    <property type="entry name" value="RmlC-like cupins"/>
    <property type="match status" value="1"/>
</dbReference>
<evidence type="ECO:0000256" key="8">
    <source>
        <dbReference type="ARBA" id="ARBA00029741"/>
    </source>
</evidence>
<dbReference type="PROSITE" id="PS00966">
    <property type="entry name" value="PMI_I_2"/>
    <property type="match status" value="1"/>
</dbReference>
<feature type="binding site" evidence="11">
    <location>
        <position position="112"/>
    </location>
    <ligand>
        <name>Zn(2+)</name>
        <dbReference type="ChEBI" id="CHEBI:29105"/>
    </ligand>
</feature>
<evidence type="ECO:0000256" key="2">
    <source>
        <dbReference type="ARBA" id="ARBA00004666"/>
    </source>
</evidence>
<feature type="binding site" evidence="11">
    <location>
        <position position="110"/>
    </location>
    <ligand>
        <name>Zn(2+)</name>
        <dbReference type="ChEBI" id="CHEBI:29105"/>
    </ligand>
</feature>
<dbReference type="GO" id="GO:0004476">
    <property type="term" value="F:mannose-6-phosphate isomerase activity"/>
    <property type="evidence" value="ECO:0007669"/>
    <property type="project" value="UniProtKB-EC"/>
</dbReference>
<dbReference type="PANTHER" id="PTHR10309:SF0">
    <property type="entry name" value="MANNOSE-6-PHOSPHATE ISOMERASE"/>
    <property type="match status" value="1"/>
</dbReference>
<comment type="similarity">
    <text evidence="3">Belongs to the mannose-6-phosphate isomerase type 1 family.</text>
</comment>
<keyword evidence="7 15" id="KW-0413">Isomerase</keyword>
<dbReference type="KEGG" id="dya:Dyak_GE25982"/>
<comment type="pathway">
    <text evidence="2 12">Nucleotide-sugar biosynthesis; GDP-alpha-D-mannose biosynthesis; alpha-D-mannose 1-phosphate from D-fructose 6-phosphate: step 1/2.</text>
</comment>
<name>A0A0R1E545_DROYA</name>
<evidence type="ECO:0000259" key="13">
    <source>
        <dbReference type="Pfam" id="PF20511"/>
    </source>
</evidence>
<dbReference type="PRINTS" id="PR00714">
    <property type="entry name" value="MAN6PISMRASE"/>
</dbReference>
<dbReference type="GO" id="GO:0008270">
    <property type="term" value="F:zinc ion binding"/>
    <property type="evidence" value="ECO:0007669"/>
    <property type="project" value="InterPro"/>
</dbReference>
<dbReference type="GO" id="GO:0005975">
    <property type="term" value="P:carbohydrate metabolic process"/>
    <property type="evidence" value="ECO:0007669"/>
    <property type="project" value="InterPro"/>
</dbReference>
<feature type="binding site" evidence="11">
    <location>
        <position position="265"/>
    </location>
    <ligand>
        <name>Zn(2+)</name>
        <dbReference type="ChEBI" id="CHEBI:29105"/>
    </ligand>
</feature>
<accession>A0A0R1E545</accession>
<reference evidence="15 16" key="2">
    <citation type="journal article" date="2007" name="PLoS Biol.">
        <title>Principles of genome evolution in the Drosophila melanogaster species group.</title>
        <authorList>
            <person name="Ranz J.M."/>
            <person name="Maurin D."/>
            <person name="Chan Y.S."/>
            <person name="von Grotthuss M."/>
            <person name="Hillier L.W."/>
            <person name="Roote J."/>
            <person name="Ashburner M."/>
            <person name="Bergman C.M."/>
        </authorList>
    </citation>
    <scope>NUCLEOTIDE SEQUENCE [LARGE SCALE GENOMIC DNA]</scope>
    <source>
        <strain evidence="16">Tai18E2 / Tucson 14021-0261.01</strain>
    </source>
</reference>
<dbReference type="GO" id="GO:0005829">
    <property type="term" value="C:cytosol"/>
    <property type="evidence" value="ECO:0007669"/>
    <property type="project" value="TreeGrafter"/>
</dbReference>
<dbReference type="AlphaFoldDB" id="A0A0R1E545"/>